<gene>
    <name evidence="2" type="ORF">ELS83_01690</name>
</gene>
<keyword evidence="1" id="KW-0472">Membrane</keyword>
<evidence type="ECO:0000313" key="2">
    <source>
        <dbReference type="EMBL" id="NOU58512.1"/>
    </source>
</evidence>
<proteinExistence type="predicted"/>
<feature type="transmembrane region" description="Helical" evidence="1">
    <location>
        <begin position="59"/>
        <end position="77"/>
    </location>
</feature>
<protein>
    <submittedName>
        <fullName evidence="2">Uncharacterized protein</fullName>
    </submittedName>
</protein>
<dbReference type="Proteomes" id="UP000732105">
    <property type="component" value="Unassembled WGS sequence"/>
</dbReference>
<comment type="caution">
    <text evidence="2">The sequence shown here is derived from an EMBL/GenBank/DDBJ whole genome shotgun (WGS) entry which is preliminary data.</text>
</comment>
<accession>A0ABX1WR01</accession>
<feature type="transmembrane region" description="Helical" evidence="1">
    <location>
        <begin position="31"/>
        <end position="52"/>
    </location>
</feature>
<keyword evidence="1" id="KW-1133">Transmembrane helix</keyword>
<organism evidence="2 3">
    <name type="scientific">Marinifilum caeruleilacunae</name>
    <dbReference type="NCBI Taxonomy" id="2499076"/>
    <lineage>
        <taxon>Bacteria</taxon>
        <taxon>Pseudomonadati</taxon>
        <taxon>Bacteroidota</taxon>
        <taxon>Bacteroidia</taxon>
        <taxon>Marinilabiliales</taxon>
        <taxon>Marinifilaceae</taxon>
    </lineage>
</organism>
<dbReference type="RefSeq" id="WP_171593781.1">
    <property type="nucleotide sequence ID" value="NZ_RZNH01000002.1"/>
</dbReference>
<reference evidence="2 3" key="1">
    <citation type="submission" date="2018-12" db="EMBL/GenBank/DDBJ databases">
        <title>Marinifilum JC070 sp. nov., a marine bacterium isolated from Yongle Blue Hole in the South China Sea.</title>
        <authorList>
            <person name="Fu T."/>
        </authorList>
    </citation>
    <scope>NUCLEOTIDE SEQUENCE [LARGE SCALE GENOMIC DNA]</scope>
    <source>
        <strain evidence="2 3">JC070</strain>
    </source>
</reference>
<keyword evidence="3" id="KW-1185">Reference proteome</keyword>
<evidence type="ECO:0000313" key="3">
    <source>
        <dbReference type="Proteomes" id="UP000732105"/>
    </source>
</evidence>
<name>A0ABX1WR01_9BACT</name>
<dbReference type="EMBL" id="RZNH01000002">
    <property type="protein sequence ID" value="NOU58512.1"/>
    <property type="molecule type" value="Genomic_DNA"/>
</dbReference>
<sequence length="184" mass="21747">MKKSKLIITIGILLLLSYIFRDYLFKEFWIFGMLPIGLLGVIFAIVLGFSILKKKRESIIIGLLVILSIITIDSFSWEVFKSKKVLEAYLDDDLTGMHLILRENNEFEIRSYFMFGDEYFHGKYNIRENQIIFHDRPYINDFIPDTITIVDEKIILKFDQDGVPNTQFANYFEIRLNKLNELNQ</sequence>
<evidence type="ECO:0000256" key="1">
    <source>
        <dbReference type="SAM" id="Phobius"/>
    </source>
</evidence>
<keyword evidence="1" id="KW-0812">Transmembrane</keyword>